<feature type="domain" description="Large polyvalent protein-associated" evidence="1">
    <location>
        <begin position="1173"/>
        <end position="1245"/>
    </location>
</feature>
<evidence type="ECO:0000259" key="1">
    <source>
        <dbReference type="Pfam" id="PF18796"/>
    </source>
</evidence>
<evidence type="ECO:0000313" key="2">
    <source>
        <dbReference type="EMBL" id="SDC82213.1"/>
    </source>
</evidence>
<gene>
    <name evidence="2" type="ORF">SAMN05216576_10736</name>
</gene>
<organism evidence="2 3">
    <name type="scientific">Ectopseudomonas chengduensis</name>
    <dbReference type="NCBI Taxonomy" id="489632"/>
    <lineage>
        <taxon>Bacteria</taxon>
        <taxon>Pseudomonadati</taxon>
        <taxon>Pseudomonadota</taxon>
        <taxon>Gammaproteobacteria</taxon>
        <taxon>Pseudomonadales</taxon>
        <taxon>Pseudomonadaceae</taxon>
        <taxon>Ectopseudomonas</taxon>
    </lineage>
</organism>
<dbReference type="Proteomes" id="UP000199467">
    <property type="component" value="Unassembled WGS sequence"/>
</dbReference>
<reference evidence="3" key="1">
    <citation type="submission" date="2016-10" db="EMBL/GenBank/DDBJ databases">
        <authorList>
            <person name="Varghese N."/>
            <person name="Submissions S."/>
        </authorList>
    </citation>
    <scope>NUCLEOTIDE SEQUENCE [LARGE SCALE GENOMIC DNA]</scope>
    <source>
        <strain evidence="3">DSM 26382</strain>
    </source>
</reference>
<proteinExistence type="predicted"/>
<dbReference type="Pfam" id="PF18796">
    <property type="entry name" value="LPD1"/>
    <property type="match status" value="1"/>
</dbReference>
<evidence type="ECO:0000313" key="3">
    <source>
        <dbReference type="Proteomes" id="UP000199467"/>
    </source>
</evidence>
<accession>A0A1G6PPX3</accession>
<keyword evidence="3" id="KW-1185">Reference proteome</keyword>
<name>A0A1G6PPX3_9GAMM</name>
<dbReference type="InterPro" id="IPR041047">
    <property type="entry name" value="LPD1"/>
</dbReference>
<protein>
    <recommendedName>
        <fullName evidence="1">Large polyvalent protein-associated domain-containing protein</fullName>
    </recommendedName>
</protein>
<sequence length="1492" mass="166571">MLPSIWGKHDVARIDPVFVNGTLVTTLAQAPEGWEPRLEAIGFRRTRNGWARLGHLVQAEYQYLSSEIELVGFRPDFAIDIPAALSASETTPFEVRDEVLGFWQRKYSSLQASLYLEHGVTFSRGQVWTFVEQALESAITPESETVLGLAIESLRSKGALPADVQAMEARLKAWRGDTGEPYQAPIPRKIILAQSSAIKWTDTDGIARSGRLARPLRIGDTGILVYSDGPSWVGGYVSVAPIRVARSSIFYDEPTPDWLPEHIQETANVSQPLTASPSPDRIDPSSVEVRQEVIASIAKLIQRNGYLTGNNGEWLTLARTQLGFDFPGDDSDQGIEWLNQVFSLLQQESKKVYGDDPIQFALSASADAGDPLTLSVVVAASINGNVYREGRSHSVPLWRSGQPIVPDFRGALQEVERQRSADETILRRSASALGAATEGGPTLPLRALLSCCTAMETIAERNPEAIDQDYMYRLLSTQLRTAEIRDYIDRRSVDSSLSYTVYERAQRLLEFDVVNLKSSLIQLSDLVNLLSGQNELGIGWLKSLAKRELDSYVVRCDSSALDEKVPRAEGLMYTNVVKGGRPWLDWDSARLYQTLDPALNHYAEAIIRYSPALGRVEASRLEKHAELVKRYTLARRVREIPGRLRAISDESIKELIRADLYRLGGTRVMKIPEQNLDRILGQVAVAARREGVWGVTLELKARSIFTRPVNVDTAQMSETRAAVIGKAVSDIKDRGGRSIVIGLDTLSWIDPELVELLNGDDKPAVIKSSASLSNAGESADKYVDTGVVAGLAAKDIRGFDKAQLIASAELMSDSQKSNYITKELLWPRKSFEEMRELGALPRVAAMHDLIWKTVDAKPKSLMKSHVTAFIELVQAYKTLDRSLTGDLATYQDSLNAISSKLFGGDEFRHVSDVYCMRKDLKIRGTHTTLKSRVDFTQSSKLRDVAAHTDWSQLIRVKAKPKSVPAGSRVKRGELQRIGPDYRNGKSVTGEDFIRTFGFSGVEYGNWTTQEEREKHLNFAYDSMMDFARVLGWEPMALSLGGKLGLCIGSRGKGGRNAADAHFEPVNMAINLTRMRGDGTLAHEFFHAAANHFGRLYRGVSVDLADAIAYPLKSDENIRISAPETKGKLRQEVASSFYALMASIMRAPKDGATWADLSSYTEQSAFLRSAIAVDGEKKRVYWSQPAEMFARAGEAWFSNMLESAKQRNDYLVKQNYRESAMGLYPSDSHMQRINHYFSPWIDSIRNETQKVNHPYLGEIEMPVLNTEMYSRAPLVANDLISLAQEKLETLFKSAAPHLWVIDDPREKPGFYALARHLIQLNASCADEDTFNHEAWHAAHAVLLTEEEKGAMASIFVPESPLAKRLAHIMRVEGYADAVEHMLSDTKEMQAYAYQFWAAGKLNLSADSGLIEFNRANDFVEGVIEVKDVFGEAVVESLFNRFRSGELAQRRHEFDLHHETEISEADCWDADNIIWNLEPMQDNQVTRPRPFRLG</sequence>
<dbReference type="EMBL" id="FMZQ01000007">
    <property type="protein sequence ID" value="SDC82213.1"/>
    <property type="molecule type" value="Genomic_DNA"/>
</dbReference>